<evidence type="ECO:0000256" key="2">
    <source>
        <dbReference type="ARBA" id="ARBA00022643"/>
    </source>
</evidence>
<dbReference type="InterPro" id="IPR003953">
    <property type="entry name" value="FAD-dep_OxRdtase_2_FAD-bd"/>
</dbReference>
<keyword evidence="3 5" id="KW-0560">Oxidoreductase</keyword>
<dbReference type="EC" id="1.1.5.3" evidence="5"/>
<name>A0ABU3P0A9_9FIRM</name>
<proteinExistence type="predicted"/>
<comment type="caution">
    <text evidence="5">The sequence shown here is derived from an EMBL/GenBank/DDBJ whole genome shotgun (WGS) entry which is preliminary data.</text>
</comment>
<dbReference type="Proteomes" id="UP001254848">
    <property type="component" value="Unassembled WGS sequence"/>
</dbReference>
<protein>
    <submittedName>
        <fullName evidence="5">Anaerobic glycerol-3-phosphate dehydrogenase subunit GlpB</fullName>
        <ecNumber evidence="5">1.1.5.3</ecNumber>
    </submittedName>
</protein>
<keyword evidence="2" id="KW-0288">FMN</keyword>
<evidence type="ECO:0000259" key="4">
    <source>
        <dbReference type="Pfam" id="PF00890"/>
    </source>
</evidence>
<dbReference type="PIRSF" id="PIRSF000141">
    <property type="entry name" value="Anaerobic_G3P_dh"/>
    <property type="match status" value="1"/>
</dbReference>
<dbReference type="InterPro" id="IPR009158">
    <property type="entry name" value="G3P_DH_GlpB_su"/>
</dbReference>
<dbReference type="NCBIfam" id="TIGR03378">
    <property type="entry name" value="glycerol3P_GlpB"/>
    <property type="match status" value="1"/>
</dbReference>
<dbReference type="SUPFAM" id="SSF51905">
    <property type="entry name" value="FAD/NAD(P)-binding domain"/>
    <property type="match status" value="1"/>
</dbReference>
<evidence type="ECO:0000313" key="5">
    <source>
        <dbReference type="EMBL" id="MDT8902467.1"/>
    </source>
</evidence>
<organism evidence="5 6">
    <name type="scientific">Anaeroselena agilis</name>
    <dbReference type="NCBI Taxonomy" id="3063788"/>
    <lineage>
        <taxon>Bacteria</taxon>
        <taxon>Bacillati</taxon>
        <taxon>Bacillota</taxon>
        <taxon>Negativicutes</taxon>
        <taxon>Acetonemataceae</taxon>
        <taxon>Anaeroselena</taxon>
    </lineage>
</organism>
<sequence length="422" mass="43314">MKEYDVIVVGAGLAGLTAAAAAAGEGARVLLAAKGAGALTIGGGTIDILGCDADGRPVTDPAAAVAALPESHPYGKLGLPAVRAAADWFLALAAGAGYPYRGSLGENLWLPTAAGTLKPACLAPATMGVARAAAVNSAVILGIAGLKDYRPEMIARGLARRPGYNKHYSVVTVDCGFAGGRDATALDVARWLDSEAGRREFAAQLKKRLPPGQFVIIPPVLGTQPSCAAWETIEAATGCRLLEIAGAPPAVTGLRLRALLLAHLRSRGVAILEHAAVVRAEAGQGRCQAIVTGHHDRERRYRARSFVLATGGFLGGGLESTAGAARESIFGLPLAVPSDPLAWSAPRLLAAGPQPFARFGVDTDRELRPVDAAGRVVLENVRFAGAILAGCDYSHEKAGNGVAVVSGWHAGVAAGRDSREKM</sequence>
<accession>A0ABU3P0A9</accession>
<dbReference type="InterPro" id="IPR036188">
    <property type="entry name" value="FAD/NAD-bd_sf"/>
</dbReference>
<dbReference type="GO" id="GO:0004368">
    <property type="term" value="F:glycerol-3-phosphate dehydrogenase (quinone) activity"/>
    <property type="evidence" value="ECO:0007669"/>
    <property type="project" value="UniProtKB-EC"/>
</dbReference>
<keyword evidence="1" id="KW-0285">Flavoprotein</keyword>
<gene>
    <name evidence="5" type="primary">glpB</name>
    <name evidence="5" type="ORF">Q4T40_14550</name>
</gene>
<keyword evidence="6" id="KW-1185">Reference proteome</keyword>
<dbReference type="Pfam" id="PF00890">
    <property type="entry name" value="FAD_binding_2"/>
    <property type="match status" value="1"/>
</dbReference>
<reference evidence="5 6" key="1">
    <citation type="submission" date="2023-07" db="EMBL/GenBank/DDBJ databases">
        <title>The novel representative of Negativicutes class, Anaeroselena agilis gen. nov. sp. nov.</title>
        <authorList>
            <person name="Prokofeva M.I."/>
            <person name="Elcheninov A.G."/>
            <person name="Klyukina A."/>
            <person name="Kublanov I.V."/>
            <person name="Frolov E.N."/>
            <person name="Podosokorskaya O.A."/>
        </authorList>
    </citation>
    <scope>NUCLEOTIDE SEQUENCE [LARGE SCALE GENOMIC DNA]</scope>
    <source>
        <strain evidence="5 6">4137-cl</strain>
    </source>
</reference>
<evidence type="ECO:0000313" key="6">
    <source>
        <dbReference type="Proteomes" id="UP001254848"/>
    </source>
</evidence>
<feature type="domain" description="FAD-dependent oxidoreductase 2 FAD-binding" evidence="4">
    <location>
        <begin position="5"/>
        <end position="402"/>
    </location>
</feature>
<evidence type="ECO:0000256" key="3">
    <source>
        <dbReference type="ARBA" id="ARBA00023002"/>
    </source>
</evidence>
<dbReference type="RefSeq" id="WP_413780947.1">
    <property type="nucleotide sequence ID" value="NZ_JAUOZS010000001.1"/>
</dbReference>
<evidence type="ECO:0000256" key="1">
    <source>
        <dbReference type="ARBA" id="ARBA00022630"/>
    </source>
</evidence>
<dbReference type="EMBL" id="JAUOZS010000001">
    <property type="protein sequence ID" value="MDT8902467.1"/>
    <property type="molecule type" value="Genomic_DNA"/>
</dbReference>
<dbReference type="Gene3D" id="3.50.50.60">
    <property type="entry name" value="FAD/NAD(P)-binding domain"/>
    <property type="match status" value="2"/>
</dbReference>